<organism evidence="1 2">
    <name type="scientific">Dichomitus squalens</name>
    <dbReference type="NCBI Taxonomy" id="114155"/>
    <lineage>
        <taxon>Eukaryota</taxon>
        <taxon>Fungi</taxon>
        <taxon>Dikarya</taxon>
        <taxon>Basidiomycota</taxon>
        <taxon>Agaricomycotina</taxon>
        <taxon>Agaricomycetes</taxon>
        <taxon>Polyporales</taxon>
        <taxon>Polyporaceae</taxon>
        <taxon>Dichomitus</taxon>
    </lineage>
</organism>
<name>A0A4Q9Q1X2_9APHY</name>
<evidence type="ECO:0000313" key="1">
    <source>
        <dbReference type="EMBL" id="TBU60941.1"/>
    </source>
</evidence>
<reference evidence="1 2" key="1">
    <citation type="submission" date="2019-01" db="EMBL/GenBank/DDBJ databases">
        <title>Draft genome sequences of three monokaryotic isolates of the white-rot basidiomycete fungus Dichomitus squalens.</title>
        <authorList>
            <consortium name="DOE Joint Genome Institute"/>
            <person name="Lopez S.C."/>
            <person name="Andreopoulos B."/>
            <person name="Pangilinan J."/>
            <person name="Lipzen A."/>
            <person name="Riley R."/>
            <person name="Ahrendt S."/>
            <person name="Ng V."/>
            <person name="Barry K."/>
            <person name="Daum C."/>
            <person name="Grigoriev I.V."/>
            <person name="Hilden K.S."/>
            <person name="Makela M.R."/>
            <person name="de Vries R.P."/>
        </authorList>
    </citation>
    <scope>NUCLEOTIDE SEQUENCE [LARGE SCALE GENOMIC DNA]</scope>
    <source>
        <strain evidence="1 2">CBS 464.89</strain>
    </source>
</reference>
<evidence type="ECO:0000313" key="2">
    <source>
        <dbReference type="Proteomes" id="UP000292082"/>
    </source>
</evidence>
<protein>
    <submittedName>
        <fullName evidence="1">Uncharacterized protein</fullName>
    </submittedName>
</protein>
<dbReference type="AlphaFoldDB" id="A0A4Q9Q1X2"/>
<dbReference type="Proteomes" id="UP000292082">
    <property type="component" value="Unassembled WGS sequence"/>
</dbReference>
<sequence length="196" mass="22471">MPSRQWHAVHRVSDRVASLHILVQPSSNFVPIHSILGFDDDGGLVLCIRCTVRCKITPAPPSIQESGVGRRGTSWYQFPATATKMAHRIMPHVQRWSIRTQNRLNRQPYLEFYGVLPPKRTSIGCTGRCGKIRQHSKRINLPIPLWGTSNQFKFDPLNAMIRVFCRDVAVKKLREPRYMIVVFKSCAHEPNFNRAV</sequence>
<dbReference type="EMBL" id="ML145101">
    <property type="protein sequence ID" value="TBU60941.1"/>
    <property type="molecule type" value="Genomic_DNA"/>
</dbReference>
<proteinExistence type="predicted"/>
<gene>
    <name evidence="1" type="ORF">BD310DRAFT_252590</name>
</gene>
<accession>A0A4Q9Q1X2</accession>
<keyword evidence="2" id="KW-1185">Reference proteome</keyword>